<dbReference type="Proteomes" id="UP000275408">
    <property type="component" value="Unassembled WGS sequence"/>
</dbReference>
<dbReference type="InterPro" id="IPR002181">
    <property type="entry name" value="Fibrinogen_a/b/g_C_dom"/>
</dbReference>
<keyword evidence="1" id="KW-0732">Signal</keyword>
<organism evidence="3 4">
    <name type="scientific">Pocillopora damicornis</name>
    <name type="common">Cauliflower coral</name>
    <name type="synonym">Millepora damicornis</name>
    <dbReference type="NCBI Taxonomy" id="46731"/>
    <lineage>
        <taxon>Eukaryota</taxon>
        <taxon>Metazoa</taxon>
        <taxon>Cnidaria</taxon>
        <taxon>Anthozoa</taxon>
        <taxon>Hexacorallia</taxon>
        <taxon>Scleractinia</taxon>
        <taxon>Astrocoeniina</taxon>
        <taxon>Pocilloporidae</taxon>
        <taxon>Pocillopora</taxon>
    </lineage>
</organism>
<feature type="non-terminal residue" evidence="3">
    <location>
        <position position="1"/>
    </location>
</feature>
<dbReference type="InterPro" id="IPR014716">
    <property type="entry name" value="Fibrinogen_a/b/g_C_1"/>
</dbReference>
<proteinExistence type="predicted"/>
<gene>
    <name evidence="3" type="ORF">pdam_00023854</name>
</gene>
<keyword evidence="4" id="KW-1185">Reference proteome</keyword>
<protein>
    <recommendedName>
        <fullName evidence="2">Fibrinogen C-terminal domain-containing protein</fullName>
    </recommendedName>
</protein>
<feature type="chain" id="PRO_5018262637" description="Fibrinogen C-terminal domain-containing protein" evidence="1">
    <location>
        <begin position="21"/>
        <end position="97"/>
    </location>
</feature>
<feature type="domain" description="Fibrinogen C-terminal" evidence="2">
    <location>
        <begin position="52"/>
        <end position="97"/>
    </location>
</feature>
<dbReference type="Gene3D" id="3.90.215.10">
    <property type="entry name" value="Gamma Fibrinogen, chain A, domain 1"/>
    <property type="match status" value="1"/>
</dbReference>
<evidence type="ECO:0000259" key="2">
    <source>
        <dbReference type="PROSITE" id="PS51406"/>
    </source>
</evidence>
<dbReference type="AlphaFoldDB" id="A0A3M6TS98"/>
<evidence type="ECO:0000313" key="3">
    <source>
        <dbReference type="EMBL" id="RMX44206.1"/>
    </source>
</evidence>
<reference evidence="3 4" key="1">
    <citation type="journal article" date="2018" name="Sci. Rep.">
        <title>Comparative analysis of the Pocillopora damicornis genome highlights role of immune system in coral evolution.</title>
        <authorList>
            <person name="Cunning R."/>
            <person name="Bay R.A."/>
            <person name="Gillette P."/>
            <person name="Baker A.C."/>
            <person name="Traylor-Knowles N."/>
        </authorList>
    </citation>
    <scope>NUCLEOTIDE SEQUENCE [LARGE SCALE GENOMIC DNA]</scope>
    <source>
        <strain evidence="3">RSMAS</strain>
        <tissue evidence="3">Whole animal</tissue>
    </source>
</reference>
<sequence length="97" mass="10259">AALLLLALFANSQIIPSTSAAPIDCQKNTAVCLEEIMKELTVGFEIKTLTESRTLVRTKDCAELYKSGRRISGVSTIDPDCSGAFSVYCDNPTAGGG</sequence>
<feature type="signal peptide" evidence="1">
    <location>
        <begin position="1"/>
        <end position="20"/>
    </location>
</feature>
<dbReference type="Pfam" id="PF00147">
    <property type="entry name" value="Fibrinogen_C"/>
    <property type="match status" value="1"/>
</dbReference>
<comment type="caution">
    <text evidence="3">The sequence shown here is derived from an EMBL/GenBank/DDBJ whole genome shotgun (WGS) entry which is preliminary data.</text>
</comment>
<dbReference type="EMBL" id="RCHS01003048">
    <property type="protein sequence ID" value="RMX44206.1"/>
    <property type="molecule type" value="Genomic_DNA"/>
</dbReference>
<dbReference type="InterPro" id="IPR036056">
    <property type="entry name" value="Fibrinogen-like_C"/>
</dbReference>
<evidence type="ECO:0000313" key="4">
    <source>
        <dbReference type="Proteomes" id="UP000275408"/>
    </source>
</evidence>
<accession>A0A3M6TS98</accession>
<name>A0A3M6TS98_POCDA</name>
<evidence type="ECO:0000256" key="1">
    <source>
        <dbReference type="SAM" id="SignalP"/>
    </source>
</evidence>
<dbReference type="PROSITE" id="PS51406">
    <property type="entry name" value="FIBRINOGEN_C_2"/>
    <property type="match status" value="1"/>
</dbReference>
<dbReference type="SUPFAM" id="SSF56496">
    <property type="entry name" value="Fibrinogen C-terminal domain-like"/>
    <property type="match status" value="1"/>
</dbReference>